<reference evidence="2" key="1">
    <citation type="journal article" date="2016" name="BMC Biol.">
        <title>Parallel evolution of highly conserved plastid genome architecture in red seaweeds and seed plants.</title>
        <authorList>
            <person name="Lee J."/>
            <person name="Cho C.H."/>
            <person name="Park S.I."/>
            <person name="Choi J.W."/>
            <person name="Song H.S."/>
            <person name="West J.A."/>
            <person name="Bhattacharya D."/>
            <person name="Yoon H.S."/>
        </authorList>
    </citation>
    <scope>NUCLEOTIDE SEQUENCE</scope>
</reference>
<keyword evidence="2" id="KW-0934">Plastid</keyword>
<dbReference type="Gene3D" id="3.30.70.1860">
    <property type="entry name" value="Uncharacterised protein family Ycf54"/>
    <property type="match status" value="1"/>
</dbReference>
<dbReference type="InterPro" id="IPR038409">
    <property type="entry name" value="Ycf54-like_sf"/>
</dbReference>
<name>A0A1C9CDH1_CERJP</name>
<comment type="similarity">
    <text evidence="1">Belongs to the ycf54 family.</text>
</comment>
<proteinExistence type="inferred from homology"/>
<organism evidence="2">
    <name type="scientific">Ceramothamnion japonicum</name>
    <name type="common">Red alga</name>
    <name type="synonym">Ceramium japonicum</name>
    <dbReference type="NCBI Taxonomy" id="218448"/>
    <lineage>
        <taxon>Eukaryota</taxon>
        <taxon>Rhodophyta</taxon>
        <taxon>Florideophyceae</taxon>
        <taxon>Rhodymeniophycidae</taxon>
        <taxon>Ceramiales</taxon>
        <taxon>Ceramiaceae</taxon>
        <taxon>Ceramothamnion</taxon>
    </lineage>
</organism>
<sequence>MTYNYYFVLASQDFLVKEEPVEEILRERKNYYKSIKKEIDFWLVMSPTFIDKSSFDDTYIKLPKKCAAIISLDKQFIQWLKLRIGFVAVGNFQSSDLISYT</sequence>
<evidence type="ECO:0000256" key="1">
    <source>
        <dbReference type="ARBA" id="ARBA00043978"/>
    </source>
</evidence>
<dbReference type="RefSeq" id="YP_009297051.1">
    <property type="nucleotide sequence ID" value="NC_031174.1"/>
</dbReference>
<dbReference type="GeneID" id="29073498"/>
<dbReference type="EMBL" id="KX284719">
    <property type="protein sequence ID" value="AOM66394.1"/>
    <property type="molecule type" value="Genomic_DNA"/>
</dbReference>
<dbReference type="AlphaFoldDB" id="A0A1C9CDH1"/>
<evidence type="ECO:0008006" key="3">
    <source>
        <dbReference type="Google" id="ProtNLM"/>
    </source>
</evidence>
<dbReference type="PANTHER" id="PTHR35319:SF2">
    <property type="entry name" value="YCF54"/>
    <property type="match status" value="1"/>
</dbReference>
<evidence type="ECO:0000313" key="2">
    <source>
        <dbReference type="EMBL" id="AOM66394.1"/>
    </source>
</evidence>
<dbReference type="Pfam" id="PF10674">
    <property type="entry name" value="Ycf54"/>
    <property type="match status" value="1"/>
</dbReference>
<gene>
    <name evidence="2" type="primary">ycf54</name>
    <name evidence="2" type="ORF">Ceram_118</name>
</gene>
<dbReference type="PANTHER" id="PTHR35319">
    <property type="match status" value="1"/>
</dbReference>
<accession>A0A1C9CDH1</accession>
<geneLocation type="plastid" evidence="2"/>
<protein>
    <recommendedName>
        <fullName evidence="3">Ycf54</fullName>
    </recommendedName>
</protein>
<dbReference type="InterPro" id="IPR019616">
    <property type="entry name" value="Ycf54"/>
</dbReference>